<sequence>MAKGNGGNLDEIKEEVERNFTLPALLDFFAIQLFNHILIGTEGMTKPNKVGRNTPPRHKGKGITINEEATASRRKATKISTTGGKGKRRDKTMELSNASSDSTGFYTNDPTTYDISVEKKHLIVAARYWFGFISSTIIPSQNESILRLSKAAFLGCIIDKTRINLGMMIASEIHMCANQCQKSLPFPILITALCERARVARDVNKNVELVATASTNNRKIKAEYLKDQVVRKLKEAVATVSIPEEESLSTLAPRSSVEIPNMPEMPQTTTRHGNRAKKIANLDSEAETDEEIFEGATSDDIAETEEIMIDVDVQASLAKAPATRPSGAGPSGSHSGH</sequence>
<dbReference type="GO" id="GO:0009579">
    <property type="term" value="C:thylakoid"/>
    <property type="evidence" value="ECO:0000318"/>
    <property type="project" value="GO_Central"/>
</dbReference>
<feature type="domain" description="Putative plant transposon protein" evidence="2">
    <location>
        <begin position="87"/>
        <end position="199"/>
    </location>
</feature>
<keyword evidence="4" id="KW-1185">Reference proteome</keyword>
<feature type="region of interest" description="Disordered" evidence="1">
    <location>
        <begin position="315"/>
        <end position="337"/>
    </location>
</feature>
<accession>M1D827</accession>
<dbReference type="Pfam" id="PF20167">
    <property type="entry name" value="Transposase_32"/>
    <property type="match status" value="1"/>
</dbReference>
<dbReference type="InParanoid" id="M1D827"/>
<dbReference type="PaxDb" id="4113-PGSC0003DMT400084797"/>
<evidence type="ECO:0000313" key="3">
    <source>
        <dbReference type="EnsemblPlants" id="PGSC0003DMT400084797"/>
    </source>
</evidence>
<dbReference type="AlphaFoldDB" id="M1D827"/>
<proteinExistence type="predicted"/>
<dbReference type="Proteomes" id="UP000011115">
    <property type="component" value="Unassembled WGS sequence"/>
</dbReference>
<reference evidence="4" key="1">
    <citation type="journal article" date="2011" name="Nature">
        <title>Genome sequence and analysis of the tuber crop potato.</title>
        <authorList>
            <consortium name="The Potato Genome Sequencing Consortium"/>
        </authorList>
    </citation>
    <scope>NUCLEOTIDE SEQUENCE [LARGE SCALE GENOMIC DNA]</scope>
    <source>
        <strain evidence="4">cv. DM1-3 516 R44</strain>
    </source>
</reference>
<name>M1D827_SOLTU</name>
<dbReference type="EnsemblPlants" id="PGSC0003DMT400084797">
    <property type="protein sequence ID" value="PGSC0003DMT400084797"/>
    <property type="gene ID" value="PGSC0003DMG400034368"/>
</dbReference>
<evidence type="ECO:0000259" key="2">
    <source>
        <dbReference type="Pfam" id="PF20167"/>
    </source>
</evidence>
<dbReference type="HOGENOM" id="CLU_029307_12_2_1"/>
<protein>
    <recommendedName>
        <fullName evidence="2">Putative plant transposon protein domain-containing protein</fullName>
    </recommendedName>
</protein>
<reference evidence="3" key="2">
    <citation type="submission" date="2015-06" db="UniProtKB">
        <authorList>
            <consortium name="EnsemblPlants"/>
        </authorList>
    </citation>
    <scope>IDENTIFICATION</scope>
    <source>
        <strain evidence="3">DM1-3 516 R44</strain>
    </source>
</reference>
<dbReference type="Gramene" id="PGSC0003DMT400084797">
    <property type="protein sequence ID" value="PGSC0003DMT400084797"/>
    <property type="gene ID" value="PGSC0003DMG400034368"/>
</dbReference>
<feature type="region of interest" description="Disordered" evidence="1">
    <location>
        <begin position="47"/>
        <end position="101"/>
    </location>
</feature>
<feature type="compositionally biased region" description="Low complexity" evidence="1">
    <location>
        <begin position="325"/>
        <end position="337"/>
    </location>
</feature>
<dbReference type="GO" id="GO:0009523">
    <property type="term" value="C:photosystem II"/>
    <property type="evidence" value="ECO:0000318"/>
    <property type="project" value="GO_Central"/>
</dbReference>
<dbReference type="PANTHER" id="PTHR33180">
    <property type="entry name" value="PHOTOSYSTEM II CP43 REACTION CENTER PROTEIN"/>
    <property type="match status" value="1"/>
</dbReference>
<dbReference type="InterPro" id="IPR046796">
    <property type="entry name" value="Transposase_32_dom"/>
</dbReference>
<evidence type="ECO:0000313" key="4">
    <source>
        <dbReference type="Proteomes" id="UP000011115"/>
    </source>
</evidence>
<organism evidence="3 4">
    <name type="scientific">Solanum tuberosum</name>
    <name type="common">Potato</name>
    <dbReference type="NCBI Taxonomy" id="4113"/>
    <lineage>
        <taxon>Eukaryota</taxon>
        <taxon>Viridiplantae</taxon>
        <taxon>Streptophyta</taxon>
        <taxon>Embryophyta</taxon>
        <taxon>Tracheophyta</taxon>
        <taxon>Spermatophyta</taxon>
        <taxon>Magnoliopsida</taxon>
        <taxon>eudicotyledons</taxon>
        <taxon>Gunneridae</taxon>
        <taxon>Pentapetalae</taxon>
        <taxon>asterids</taxon>
        <taxon>lamiids</taxon>
        <taxon>Solanales</taxon>
        <taxon>Solanaceae</taxon>
        <taxon>Solanoideae</taxon>
        <taxon>Solaneae</taxon>
        <taxon>Solanum</taxon>
    </lineage>
</organism>
<evidence type="ECO:0000256" key="1">
    <source>
        <dbReference type="SAM" id="MobiDB-lite"/>
    </source>
</evidence>
<dbReference type="PANTHER" id="PTHR33180:SF31">
    <property type="entry name" value="POLYPROTEIN PROTEIN"/>
    <property type="match status" value="1"/>
</dbReference>